<dbReference type="AlphaFoldDB" id="A0AAN7P4H2"/>
<sequence>MLLHSKLSVKTQERSLGVLTGSSLKSLALCATTAKNANKMLVITKNVFENKTEGVILLLHRILMHSHNKEGGVDAFGGEIKKAAETLQSGEKKAEEVEDKAEGHEGVIFVPLYSALVRPHLEYCVQFWAPHYKRDIEVLERVQRRATKLVKGLEQKSYEERLRELGLFSLEKRRLRGDLIALYNYLKGGCREVGVGLFSQVTSDRTRGNGLKLRQGRFRLDIRKFFFTERVIKHWNRLPREVVESPSLEVFKGRLDEVLRDMPVEKDRHLQEDKKNVPSKLSLADVGEQLWETEGLLVCIVLFWLGRR</sequence>
<evidence type="ECO:0000313" key="2">
    <source>
        <dbReference type="Proteomes" id="UP001333110"/>
    </source>
</evidence>
<name>A0AAN7P4H2_MYCAM</name>
<comment type="caution">
    <text evidence="1">The sequence shown here is derived from an EMBL/GenBank/DDBJ whole genome shotgun (WGS) entry which is preliminary data.</text>
</comment>
<reference evidence="1 2" key="1">
    <citation type="journal article" date="2023" name="J. Hered.">
        <title>Chromosome-level genome of the wood stork (Mycteria americana) provides insight into avian chromosome evolution.</title>
        <authorList>
            <person name="Flamio R. Jr."/>
            <person name="Ramstad K.M."/>
        </authorList>
    </citation>
    <scope>NUCLEOTIDE SEQUENCE [LARGE SCALE GENOMIC DNA]</scope>
    <source>
        <strain evidence="1">JAX WOST 10</strain>
    </source>
</reference>
<organism evidence="1 2">
    <name type="scientific">Mycteria americana</name>
    <name type="common">Wood stork</name>
    <dbReference type="NCBI Taxonomy" id="33587"/>
    <lineage>
        <taxon>Eukaryota</taxon>
        <taxon>Metazoa</taxon>
        <taxon>Chordata</taxon>
        <taxon>Craniata</taxon>
        <taxon>Vertebrata</taxon>
        <taxon>Euteleostomi</taxon>
        <taxon>Archelosauria</taxon>
        <taxon>Archosauria</taxon>
        <taxon>Dinosauria</taxon>
        <taxon>Saurischia</taxon>
        <taxon>Theropoda</taxon>
        <taxon>Coelurosauria</taxon>
        <taxon>Aves</taxon>
        <taxon>Neognathae</taxon>
        <taxon>Neoaves</taxon>
        <taxon>Aequornithes</taxon>
        <taxon>Ciconiiformes</taxon>
        <taxon>Ciconiidae</taxon>
        <taxon>Mycteria</taxon>
    </lineage>
</organism>
<accession>A0AAN7P4H2</accession>
<keyword evidence="2" id="KW-1185">Reference proteome</keyword>
<gene>
    <name evidence="1" type="ORF">QYF61_010696</name>
</gene>
<dbReference type="PANTHER" id="PTHR33332">
    <property type="entry name" value="REVERSE TRANSCRIPTASE DOMAIN-CONTAINING PROTEIN"/>
    <property type="match status" value="1"/>
</dbReference>
<dbReference type="Proteomes" id="UP001333110">
    <property type="component" value="Unassembled WGS sequence"/>
</dbReference>
<proteinExistence type="predicted"/>
<dbReference type="EMBL" id="JAUNZN010000002">
    <property type="protein sequence ID" value="KAK4826687.1"/>
    <property type="molecule type" value="Genomic_DNA"/>
</dbReference>
<protein>
    <submittedName>
        <fullName evidence="1">Uncharacterized protein</fullName>
    </submittedName>
</protein>
<evidence type="ECO:0000313" key="1">
    <source>
        <dbReference type="EMBL" id="KAK4826687.1"/>
    </source>
</evidence>